<evidence type="ECO:0000313" key="2">
    <source>
        <dbReference type="Proteomes" id="UP000479531"/>
    </source>
</evidence>
<protein>
    <submittedName>
        <fullName evidence="1">Uncharacterized protein</fullName>
    </submittedName>
</protein>
<evidence type="ECO:0000313" key="1">
    <source>
        <dbReference type="EMBL" id="MVQ47192.1"/>
    </source>
</evidence>
<dbReference type="EMBL" id="WGGT01000025">
    <property type="protein sequence ID" value="MVQ47192.1"/>
    <property type="molecule type" value="Genomic_DNA"/>
</dbReference>
<comment type="caution">
    <text evidence="1">The sequence shown here is derived from an EMBL/GenBank/DDBJ whole genome shotgun (WGS) entry which is preliminary data.</text>
</comment>
<gene>
    <name evidence="1" type="ORF">GCK47_16240</name>
</gene>
<sequence>MMNYEIFKEVVAEKFMDYLPEQYQGMKLRVEPFNKVNKVLDGITLVGDGDGRSVSPTLYINDMYEHYLDTENLQEVLQSAARRMDMAFKEMPDVGNIDFDSAKDNIVFQVINTLQNEDMLKDMPHREFQDLSIIYRWVVKVDEKGIQSSVIRNSLAERLGMNEEQLFKCAVENTRRIFPPTVKSMNDVIREMFISDGMPAEVADMMIGEVPEDKMMWVISNDRGINGAGSMLYEDNLHKLASQLESDLYILPSSVHECIAVSTGVGDPYELAEMVSEINMGQVALEDRLSNQVYHYDKDARRLTLATDTPNKRLDGMVAEAQLIYDSGKSR</sequence>
<dbReference type="Pfam" id="PF18941">
    <property type="entry name" value="DUF5688"/>
    <property type="match status" value="1"/>
</dbReference>
<accession>A0A6L6XJV1</accession>
<organism evidence="1 2">
    <name type="scientific">Roseburia intestinalis</name>
    <dbReference type="NCBI Taxonomy" id="166486"/>
    <lineage>
        <taxon>Bacteria</taxon>
        <taxon>Bacillati</taxon>
        <taxon>Bacillota</taxon>
        <taxon>Clostridia</taxon>
        <taxon>Lachnospirales</taxon>
        <taxon>Lachnospiraceae</taxon>
        <taxon>Roseburia</taxon>
    </lineage>
</organism>
<dbReference type="AlphaFoldDB" id="A0A6L6XJV1"/>
<proteinExistence type="predicted"/>
<name>A0A6L6XJV1_9FIRM</name>
<reference evidence="1 2" key="1">
    <citation type="submission" date="2019-10" db="EMBL/GenBank/DDBJ databases">
        <title>Roseburia spp. ameliorate alcoholic fatty liver via restoration of gut barrier function.</title>
        <authorList>
            <person name="Seo B."/>
            <person name="Ko G."/>
        </authorList>
    </citation>
    <scope>NUCLEOTIDE SEQUENCE [LARGE SCALE GENOMIC DNA]</scope>
    <source>
        <strain evidence="1 2">SNUG30017</strain>
    </source>
</reference>
<dbReference type="InterPro" id="IPR043743">
    <property type="entry name" value="DUF5688"/>
</dbReference>
<dbReference type="Proteomes" id="UP000479531">
    <property type="component" value="Unassembled WGS sequence"/>
</dbReference>
<dbReference type="RefSeq" id="WP_157351013.1">
    <property type="nucleotide sequence ID" value="NZ_WGGT01000025.1"/>
</dbReference>